<dbReference type="Gene3D" id="1.10.3890.10">
    <property type="entry name" value="HflD-like"/>
    <property type="match status" value="1"/>
</dbReference>
<dbReference type="OrthoDB" id="9788031at2"/>
<comment type="caution">
    <text evidence="5">The sequence shown here is derived from an EMBL/GenBank/DDBJ whole genome shotgun (WGS) entry which is preliminary data.</text>
</comment>
<keyword evidence="2 4" id="KW-0963">Cytoplasm</keyword>
<proteinExistence type="inferred from homology"/>
<dbReference type="STRING" id="1286106.MPL1_08082"/>
<organism evidence="5 6">
    <name type="scientific">Methylophaga lonarensis MPL</name>
    <dbReference type="NCBI Taxonomy" id="1286106"/>
    <lineage>
        <taxon>Bacteria</taxon>
        <taxon>Pseudomonadati</taxon>
        <taxon>Pseudomonadota</taxon>
        <taxon>Gammaproteobacteria</taxon>
        <taxon>Thiotrichales</taxon>
        <taxon>Piscirickettsiaceae</taxon>
        <taxon>Methylophaga</taxon>
    </lineage>
</organism>
<dbReference type="Proteomes" id="UP000012019">
    <property type="component" value="Unassembled WGS sequence"/>
</dbReference>
<evidence type="ECO:0000256" key="3">
    <source>
        <dbReference type="ARBA" id="ARBA00023136"/>
    </source>
</evidence>
<evidence type="ECO:0000313" key="6">
    <source>
        <dbReference type="Proteomes" id="UP000012019"/>
    </source>
</evidence>
<dbReference type="GO" id="GO:0005737">
    <property type="term" value="C:cytoplasm"/>
    <property type="evidence" value="ECO:0007669"/>
    <property type="project" value="UniProtKB-SubCell"/>
</dbReference>
<comment type="similarity">
    <text evidence="4">Belongs to the HflD family.</text>
</comment>
<dbReference type="InterPro" id="IPR035932">
    <property type="entry name" value="HflD-like_sf"/>
</dbReference>
<dbReference type="InterPro" id="IPR007451">
    <property type="entry name" value="HflD"/>
</dbReference>
<evidence type="ECO:0000313" key="5">
    <source>
        <dbReference type="EMBL" id="EMR12811.1"/>
    </source>
</evidence>
<protein>
    <recommendedName>
        <fullName evidence="4">High frequency lysogenization protein HflD homolog</fullName>
    </recommendedName>
</protein>
<accession>M7P029</accession>
<evidence type="ECO:0000256" key="1">
    <source>
        <dbReference type="ARBA" id="ARBA00022475"/>
    </source>
</evidence>
<dbReference type="NCBIfam" id="NF001246">
    <property type="entry name" value="PRK00218.1-2"/>
    <property type="match status" value="1"/>
</dbReference>
<dbReference type="eggNOG" id="COG2915">
    <property type="taxonomic scope" value="Bacteria"/>
</dbReference>
<dbReference type="AlphaFoldDB" id="M7P029"/>
<dbReference type="EMBL" id="APHR01000040">
    <property type="protein sequence ID" value="EMR12811.1"/>
    <property type="molecule type" value="Genomic_DNA"/>
</dbReference>
<dbReference type="GO" id="GO:0005886">
    <property type="term" value="C:plasma membrane"/>
    <property type="evidence" value="ECO:0007669"/>
    <property type="project" value="UniProtKB-SubCell"/>
</dbReference>
<comment type="subcellular location">
    <subcellularLocation>
        <location evidence="4">Cytoplasm</location>
    </subcellularLocation>
    <subcellularLocation>
        <location evidence="4">Cell membrane</location>
        <topology evidence="4">Peripheral membrane protein</topology>
        <orientation evidence="4">Cytoplasmic side</orientation>
    </subcellularLocation>
</comment>
<dbReference type="HAMAP" id="MF_00695">
    <property type="entry name" value="HflD_protein"/>
    <property type="match status" value="1"/>
</dbReference>
<gene>
    <name evidence="4" type="primary">hflD</name>
    <name evidence="5" type="ORF">MPL1_08082</name>
</gene>
<reference evidence="5 6" key="1">
    <citation type="journal article" date="2013" name="Genome Announc.">
        <title>Draft Genome Sequence of Methylophaga lonarensis MPLT, a Haloalkaliphilic (Non-Methane-Utilizing) Methylotroph.</title>
        <authorList>
            <person name="Shetty S.A."/>
            <person name="Marathe N.P."/>
            <person name="Munot H."/>
            <person name="Antony C.P."/>
            <person name="Dhotre D.P."/>
            <person name="Murrell J.C."/>
            <person name="Shouche Y.S."/>
        </authorList>
    </citation>
    <scope>NUCLEOTIDE SEQUENCE [LARGE SCALE GENOMIC DNA]</scope>
    <source>
        <strain evidence="5 6">MPL</strain>
    </source>
</reference>
<keyword evidence="6" id="KW-1185">Reference proteome</keyword>
<name>M7P029_9GAMM</name>
<dbReference type="SUPFAM" id="SSF101322">
    <property type="entry name" value="YcfC-like"/>
    <property type="match status" value="1"/>
</dbReference>
<sequence>MSQFEDRIIALAAMAQAVTLVQQVAETGNVNNDELETLLSSLVNENAQTTADLYGGLDKLQTGFKQLIRHLGKDKQQQDMMLLRYMIGLLHLERKLAKHPEMLQMIGREIDQVPQQISYFGAVSHPQVISRFADIYQRSISQLTPRILVQGKDGFLQQTENADKVRALLLSGIRAALLWYQKGGRRWHFIFGGSKMLNTAQLMLEHR</sequence>
<dbReference type="PANTHER" id="PTHR38100">
    <property type="entry name" value="HIGH FREQUENCY LYSOGENIZATION PROTEIN HFLD"/>
    <property type="match status" value="1"/>
</dbReference>
<dbReference type="PATRIC" id="fig|1286106.3.peg.1621"/>
<keyword evidence="1 4" id="KW-1003">Cell membrane</keyword>
<dbReference type="RefSeq" id="WP_009726602.1">
    <property type="nucleotide sequence ID" value="NZ_APHR01000040.1"/>
</dbReference>
<keyword evidence="3 4" id="KW-0472">Membrane</keyword>
<evidence type="ECO:0000256" key="2">
    <source>
        <dbReference type="ARBA" id="ARBA00022490"/>
    </source>
</evidence>
<dbReference type="Pfam" id="PF04356">
    <property type="entry name" value="DUF489"/>
    <property type="match status" value="1"/>
</dbReference>
<dbReference type="PANTHER" id="PTHR38100:SF1">
    <property type="entry name" value="HIGH FREQUENCY LYSOGENIZATION PROTEIN HFLD"/>
    <property type="match status" value="1"/>
</dbReference>
<evidence type="ECO:0000256" key="4">
    <source>
        <dbReference type="HAMAP-Rule" id="MF_00695"/>
    </source>
</evidence>